<name>A0A327KYE3_9BRAD</name>
<feature type="transmembrane region" description="Helical" evidence="1">
    <location>
        <begin position="42"/>
        <end position="62"/>
    </location>
</feature>
<feature type="transmembrane region" description="Helical" evidence="1">
    <location>
        <begin position="68"/>
        <end position="88"/>
    </location>
</feature>
<feature type="transmembrane region" description="Helical" evidence="1">
    <location>
        <begin position="12"/>
        <end position="30"/>
    </location>
</feature>
<proteinExistence type="predicted"/>
<reference evidence="2 3" key="1">
    <citation type="submission" date="2017-07" db="EMBL/GenBank/DDBJ databases">
        <title>Draft Genome Sequences of Select Purple Nonsulfur Bacteria.</title>
        <authorList>
            <person name="Lasarre B."/>
            <person name="Mckinlay J.B."/>
        </authorList>
    </citation>
    <scope>NUCLEOTIDE SEQUENCE [LARGE SCALE GENOMIC DNA]</scope>
    <source>
        <strain evidence="2 3">DSM 5909</strain>
    </source>
</reference>
<protein>
    <submittedName>
        <fullName evidence="2">Uncharacterized protein</fullName>
    </submittedName>
</protein>
<feature type="transmembrane region" description="Helical" evidence="1">
    <location>
        <begin position="135"/>
        <end position="155"/>
    </location>
</feature>
<gene>
    <name evidence="2" type="ORF">CH341_16200</name>
</gene>
<comment type="caution">
    <text evidence="2">The sequence shown here is derived from an EMBL/GenBank/DDBJ whole genome shotgun (WGS) entry which is preliminary data.</text>
</comment>
<evidence type="ECO:0000313" key="3">
    <source>
        <dbReference type="Proteomes" id="UP000249130"/>
    </source>
</evidence>
<keyword evidence="1" id="KW-0812">Transmembrane</keyword>
<dbReference type="EMBL" id="NPEX01000108">
    <property type="protein sequence ID" value="RAI43067.1"/>
    <property type="molecule type" value="Genomic_DNA"/>
</dbReference>
<dbReference type="Proteomes" id="UP000249130">
    <property type="component" value="Unassembled WGS sequence"/>
</dbReference>
<keyword evidence="1" id="KW-1133">Transmembrane helix</keyword>
<keyword evidence="1" id="KW-0472">Membrane</keyword>
<feature type="transmembrane region" description="Helical" evidence="1">
    <location>
        <begin position="95"/>
        <end position="115"/>
    </location>
</feature>
<dbReference type="AlphaFoldDB" id="A0A327KYE3"/>
<accession>A0A327KYE3</accession>
<organism evidence="2 3">
    <name type="scientific">Rhodoplanes roseus</name>
    <dbReference type="NCBI Taxonomy" id="29409"/>
    <lineage>
        <taxon>Bacteria</taxon>
        <taxon>Pseudomonadati</taxon>
        <taxon>Pseudomonadota</taxon>
        <taxon>Alphaproteobacteria</taxon>
        <taxon>Hyphomicrobiales</taxon>
        <taxon>Nitrobacteraceae</taxon>
        <taxon>Rhodoplanes</taxon>
    </lineage>
</organism>
<evidence type="ECO:0000256" key="1">
    <source>
        <dbReference type="SAM" id="Phobius"/>
    </source>
</evidence>
<keyword evidence="3" id="KW-1185">Reference proteome</keyword>
<evidence type="ECO:0000313" key="2">
    <source>
        <dbReference type="EMBL" id="RAI43067.1"/>
    </source>
</evidence>
<sequence>MVPGLPIETLTSLHVAISLVGISSGLLLFIRMIAGRDVSAVSIVFLVTTAATTATGFLYPVSSAGVRHLVGVASLATLSVAVVSLYVFRLAGAWRAVYVIAALVALYFNCSAAVVQACRRLLPVAGDVEGDPQTYILFAQGALLVLFIVLGALVLRMPRERPQRTSAISPL</sequence>